<name>A7SVL4_NEMVE</name>
<dbReference type="PhylomeDB" id="A7SVL4"/>
<dbReference type="EMBL" id="DS469838">
    <property type="protein sequence ID" value="EDO32270.1"/>
    <property type="molecule type" value="Genomic_DNA"/>
</dbReference>
<evidence type="ECO:0008006" key="3">
    <source>
        <dbReference type="Google" id="ProtNLM"/>
    </source>
</evidence>
<dbReference type="AlphaFoldDB" id="A7SVL4"/>
<dbReference type="eggNOG" id="KOG4585">
    <property type="taxonomic scope" value="Eukaryota"/>
</dbReference>
<evidence type="ECO:0000313" key="2">
    <source>
        <dbReference type="Proteomes" id="UP000001593"/>
    </source>
</evidence>
<accession>A7SVL4</accession>
<protein>
    <recommendedName>
        <fullName evidence="3">Transposase Helix-turn-helix domain-containing protein</fullName>
    </recommendedName>
</protein>
<sequence>FRIEKTTFEGFVRLVDPYMAKEDTKMREAIPVPKRVAVALWRLATGNSYRTTSLQFGIGRSTSMHITHEFCRIIASLA</sequence>
<dbReference type="OMA" id="HITHEFC"/>
<dbReference type="Proteomes" id="UP000001593">
    <property type="component" value="Unassembled WGS sequence"/>
</dbReference>
<evidence type="ECO:0000313" key="1">
    <source>
        <dbReference type="EMBL" id="EDO32270.1"/>
    </source>
</evidence>
<keyword evidence="2" id="KW-1185">Reference proteome</keyword>
<dbReference type="InParanoid" id="A7SVL4"/>
<dbReference type="HOGENOM" id="CLU_2628980_0_0_1"/>
<feature type="non-terminal residue" evidence="1">
    <location>
        <position position="1"/>
    </location>
</feature>
<proteinExistence type="predicted"/>
<organism evidence="1 2">
    <name type="scientific">Nematostella vectensis</name>
    <name type="common">Starlet sea anemone</name>
    <dbReference type="NCBI Taxonomy" id="45351"/>
    <lineage>
        <taxon>Eukaryota</taxon>
        <taxon>Metazoa</taxon>
        <taxon>Cnidaria</taxon>
        <taxon>Anthozoa</taxon>
        <taxon>Hexacorallia</taxon>
        <taxon>Actiniaria</taxon>
        <taxon>Edwardsiidae</taxon>
        <taxon>Nematostella</taxon>
    </lineage>
</organism>
<gene>
    <name evidence="1" type="ORF">NEMVEDRAFT_v1g134187</name>
</gene>
<reference evidence="1 2" key="1">
    <citation type="journal article" date="2007" name="Science">
        <title>Sea anemone genome reveals ancestral eumetazoan gene repertoire and genomic organization.</title>
        <authorList>
            <person name="Putnam N.H."/>
            <person name="Srivastava M."/>
            <person name="Hellsten U."/>
            <person name="Dirks B."/>
            <person name="Chapman J."/>
            <person name="Salamov A."/>
            <person name="Terry A."/>
            <person name="Shapiro H."/>
            <person name="Lindquist E."/>
            <person name="Kapitonov V.V."/>
            <person name="Jurka J."/>
            <person name="Genikhovich G."/>
            <person name="Grigoriev I.V."/>
            <person name="Lucas S.M."/>
            <person name="Steele R.E."/>
            <person name="Finnerty J.R."/>
            <person name="Technau U."/>
            <person name="Martindale M.Q."/>
            <person name="Rokhsar D.S."/>
        </authorList>
    </citation>
    <scope>NUCLEOTIDE SEQUENCE [LARGE SCALE GENOMIC DNA]</scope>
    <source>
        <strain evidence="2">CH2 X CH6</strain>
    </source>
</reference>